<dbReference type="PANTHER" id="PTHR43102">
    <property type="entry name" value="SLR1143 PROTEIN"/>
    <property type="match status" value="1"/>
</dbReference>
<dbReference type="Proteomes" id="UP001162060">
    <property type="component" value="Unassembled WGS sequence"/>
</dbReference>
<sequence length="1041" mass="115956">MVLLTPIDTEHQARGCGRARANDIFRPVRWTRIATLTHEAAKLYEHASSHGSTASSDSDPSRRRQVSYTVRAVTVLRASLAEVEAVLTGRPTSRRSLLTSARRRRKTKQEPVKPPLLTRLLPLTFASGGPVVQYPTLEHASSERETVGLQYARVKPFRGSCLDEQGSLSLKSEVGEEEIKQEEDRKKLKLKTKLTLKKKKKPKVAEEEEELVQLESVENHVLLEYTLLTKLQRSRRNKKATSDRSRSEGEVSVPSLLHLYRSVRAPTFGEQRPDFQQERLARDQVSITYIIQDVALCPTDVDESSEGSQNEVEQMVTLEVVLTWSMEMQAATEEEKNENVVTDELKQRLRHDALCLTRLQPLVDEYRQEEHRRRSSSSRSQLPEVQPKPKISDPHVLRGHVFARGRTCGVCQRKFKPFAWKRHCETCEKLVCNQCLSVVTASPPPSRRKIRVCSRCLHGDKDDVGSLLQAEAEIEHDAVSSSVSSSDLATLHTSIESSTVNVSMCPSSDPDVTMLDQVVVPGTPSRVSGRVQIDLDLDPSLVAAYMNTSDRRRVRPPQSQVLREVVVGPVSDAGDSVVVTRRNNRRVVLFSHPDVDEGKSASAKSMSFRRTKVVLLDESQTNLAARRPLDFITHTLSSAAMQPLCLASKESDDHEIILQEAVGSCADSLTMMQFAQLKTPEPNYELDFSWYNIFPKAPVKQTADELARVRYLEVTGLKLDAFSLVFLRYDKRLEELVRQVLKVASQWHACSVNIVGSYEVYCLVTAYNASEQVLGGDGSEPAAYPMPVDDVVLREESVSAYAVHHQSPFFVSEMKNDIRFQAHPLHTEQGAVSLLSFPIYSSGVGNRDPQTQGDAYCVATLDLWRYGHVPASSHVSPDWMISVKNYLDQISARLEALALESHAFAMPRARAYHSLGSLRDAKDSTRRANSVIDRHGIGSEFTVDGSRSSEAETMDQLTNLSYVKVLGPGLSGMTSSASSTWKYDSDNESTTSSQSASSSCSQGSRFSSYYFSAADMHSTIESLLQQASKTSQFISETGVSI</sequence>
<evidence type="ECO:0000313" key="7">
    <source>
        <dbReference type="EMBL" id="CAK7930473.1"/>
    </source>
</evidence>
<proteinExistence type="predicted"/>
<dbReference type="PROSITE" id="PS50178">
    <property type="entry name" value="ZF_FYVE"/>
    <property type="match status" value="1"/>
</dbReference>
<protein>
    <recommendedName>
        <fullName evidence="6">FYVE-type domain-containing protein</fullName>
    </recommendedName>
</protein>
<evidence type="ECO:0000256" key="3">
    <source>
        <dbReference type="ARBA" id="ARBA00022833"/>
    </source>
</evidence>
<dbReference type="SUPFAM" id="SSF57903">
    <property type="entry name" value="FYVE/PHD zinc finger"/>
    <property type="match status" value="1"/>
</dbReference>
<dbReference type="AlphaFoldDB" id="A0AAV1U9Y9"/>
<evidence type="ECO:0000256" key="2">
    <source>
        <dbReference type="ARBA" id="ARBA00022771"/>
    </source>
</evidence>
<accession>A0AAV1U9Y9</accession>
<feature type="region of interest" description="Disordered" evidence="5">
    <location>
        <begin position="977"/>
        <end position="1003"/>
    </location>
</feature>
<dbReference type="CDD" id="cd00065">
    <property type="entry name" value="FYVE_like_SF"/>
    <property type="match status" value="1"/>
</dbReference>
<evidence type="ECO:0000256" key="1">
    <source>
        <dbReference type="ARBA" id="ARBA00022723"/>
    </source>
</evidence>
<dbReference type="GO" id="GO:0008270">
    <property type="term" value="F:zinc ion binding"/>
    <property type="evidence" value="ECO:0007669"/>
    <property type="project" value="UniProtKB-KW"/>
</dbReference>
<dbReference type="InterPro" id="IPR011011">
    <property type="entry name" value="Znf_FYVE_PHD"/>
</dbReference>
<dbReference type="EMBL" id="CAKLBY020000167">
    <property type="protein sequence ID" value="CAK7930473.1"/>
    <property type="molecule type" value="Genomic_DNA"/>
</dbReference>
<feature type="region of interest" description="Disordered" evidence="5">
    <location>
        <begin position="367"/>
        <end position="393"/>
    </location>
</feature>
<dbReference type="Pfam" id="PF01363">
    <property type="entry name" value="FYVE"/>
    <property type="match status" value="1"/>
</dbReference>
<keyword evidence="2 4" id="KW-0863">Zinc-finger</keyword>
<dbReference type="InterPro" id="IPR017455">
    <property type="entry name" value="Znf_FYVE-rel"/>
</dbReference>
<evidence type="ECO:0000256" key="5">
    <source>
        <dbReference type="SAM" id="MobiDB-lite"/>
    </source>
</evidence>
<gene>
    <name evidence="7" type="ORF">PM001_LOCUS15623</name>
</gene>
<evidence type="ECO:0000313" key="8">
    <source>
        <dbReference type="Proteomes" id="UP001162060"/>
    </source>
</evidence>
<keyword evidence="1" id="KW-0479">Metal-binding</keyword>
<feature type="compositionally biased region" description="Low complexity" evidence="5">
    <location>
        <begin position="988"/>
        <end position="1003"/>
    </location>
</feature>
<organism evidence="7 8">
    <name type="scientific">Peronospora matthiolae</name>
    <dbReference type="NCBI Taxonomy" id="2874970"/>
    <lineage>
        <taxon>Eukaryota</taxon>
        <taxon>Sar</taxon>
        <taxon>Stramenopiles</taxon>
        <taxon>Oomycota</taxon>
        <taxon>Peronosporomycetes</taxon>
        <taxon>Peronosporales</taxon>
        <taxon>Peronosporaceae</taxon>
        <taxon>Peronospora</taxon>
    </lineage>
</organism>
<dbReference type="Gene3D" id="3.30.40.10">
    <property type="entry name" value="Zinc/RING finger domain, C3HC4 (zinc finger)"/>
    <property type="match status" value="1"/>
</dbReference>
<comment type="caution">
    <text evidence="7">The sequence shown here is derived from an EMBL/GenBank/DDBJ whole genome shotgun (WGS) entry which is preliminary data.</text>
</comment>
<dbReference type="PANTHER" id="PTHR43102:SF2">
    <property type="entry name" value="GAF DOMAIN-CONTAINING PROTEIN"/>
    <property type="match status" value="1"/>
</dbReference>
<dbReference type="InterPro" id="IPR013083">
    <property type="entry name" value="Znf_RING/FYVE/PHD"/>
</dbReference>
<keyword evidence="3" id="KW-0862">Zinc</keyword>
<reference evidence="7" key="1">
    <citation type="submission" date="2024-01" db="EMBL/GenBank/DDBJ databases">
        <authorList>
            <person name="Webb A."/>
        </authorList>
    </citation>
    <scope>NUCLEOTIDE SEQUENCE</scope>
    <source>
        <strain evidence="7">Pm1</strain>
    </source>
</reference>
<feature type="domain" description="FYVE-type" evidence="6">
    <location>
        <begin position="408"/>
        <end position="461"/>
    </location>
</feature>
<evidence type="ECO:0000256" key="4">
    <source>
        <dbReference type="PROSITE-ProRule" id="PRU00091"/>
    </source>
</evidence>
<name>A0AAV1U9Y9_9STRA</name>
<evidence type="ECO:0000259" key="6">
    <source>
        <dbReference type="PROSITE" id="PS50178"/>
    </source>
</evidence>
<dbReference type="InterPro" id="IPR000306">
    <property type="entry name" value="Znf_FYVE"/>
</dbReference>